<dbReference type="Proteomes" id="UP000712281">
    <property type="component" value="Unassembled WGS sequence"/>
</dbReference>
<reference evidence="3" key="1">
    <citation type="submission" date="2019-12" db="EMBL/GenBank/DDBJ databases">
        <title>Genome sequencing and annotation of Brassica cretica.</title>
        <authorList>
            <person name="Studholme D.J."/>
            <person name="Sarris P.F."/>
        </authorList>
    </citation>
    <scope>NUCLEOTIDE SEQUENCE</scope>
    <source>
        <strain evidence="4">PFS-001/15</strain>
        <strain evidence="3">PFS-102/07</strain>
        <tissue evidence="3">Leaf</tissue>
    </source>
</reference>
<dbReference type="EMBL" id="QGKY02001250">
    <property type="protein sequence ID" value="KAF2560706.1"/>
    <property type="molecule type" value="Genomic_DNA"/>
</dbReference>
<keyword evidence="1" id="KW-0175">Coiled coil</keyword>
<feature type="compositionally biased region" description="Acidic residues" evidence="2">
    <location>
        <begin position="120"/>
        <end position="134"/>
    </location>
</feature>
<comment type="caution">
    <text evidence="3">The sequence shown here is derived from an EMBL/GenBank/DDBJ whole genome shotgun (WGS) entry which is preliminary data.</text>
</comment>
<name>A0A8S9HX13_BRACR</name>
<evidence type="ECO:0000313" key="4">
    <source>
        <dbReference type="EMBL" id="KAF2598199.1"/>
    </source>
</evidence>
<accession>A0A8S9HX13</accession>
<organism evidence="3">
    <name type="scientific">Brassica cretica</name>
    <name type="common">Mustard</name>
    <dbReference type="NCBI Taxonomy" id="69181"/>
    <lineage>
        <taxon>Eukaryota</taxon>
        <taxon>Viridiplantae</taxon>
        <taxon>Streptophyta</taxon>
        <taxon>Embryophyta</taxon>
        <taxon>Tracheophyta</taxon>
        <taxon>Spermatophyta</taxon>
        <taxon>Magnoliopsida</taxon>
        <taxon>eudicotyledons</taxon>
        <taxon>Gunneridae</taxon>
        <taxon>Pentapetalae</taxon>
        <taxon>rosids</taxon>
        <taxon>malvids</taxon>
        <taxon>Brassicales</taxon>
        <taxon>Brassicaceae</taxon>
        <taxon>Brassiceae</taxon>
        <taxon>Brassica</taxon>
    </lineage>
</organism>
<evidence type="ECO:0000256" key="1">
    <source>
        <dbReference type="SAM" id="Coils"/>
    </source>
</evidence>
<evidence type="ECO:0000313" key="3">
    <source>
        <dbReference type="EMBL" id="KAF2560706.1"/>
    </source>
</evidence>
<feature type="region of interest" description="Disordered" evidence="2">
    <location>
        <begin position="87"/>
        <end position="140"/>
    </location>
</feature>
<protein>
    <submittedName>
        <fullName evidence="3">Uncharacterized protein</fullName>
    </submittedName>
</protein>
<evidence type="ECO:0000256" key="2">
    <source>
        <dbReference type="SAM" id="MobiDB-lite"/>
    </source>
</evidence>
<dbReference type="EMBL" id="QGKW02000717">
    <property type="protein sequence ID" value="KAF2598199.1"/>
    <property type="molecule type" value="Genomic_DNA"/>
</dbReference>
<gene>
    <name evidence="4" type="ORF">F2Q68_00010012</name>
    <name evidence="3" type="ORF">F2Q70_00017062</name>
</gene>
<proteinExistence type="predicted"/>
<sequence length="257" mass="29002">MTMVMDGQDERSPATQKEIELQNQLYALQKVRSLKEKLGEQSELLVKSAEKLSQLEAENLVLRDENQALNTTSNKQRRFRTQVWPMQPLETPTPESNDIRKPPPLNGDGTAKKTRACAVEESDSVIDAEEETPEGETTTRSAVTTNLDGVFSKRFDAIQSMVERLPGVGPPIWRNDPNSYTDTPFTDEIALVEMPRNFSFPNLRMYDGTSNLVNHHRAEPLLNYIVRFNHEKVAIPGCNSSTAISVFKRWVLPDGDL</sequence>
<dbReference type="AlphaFoldDB" id="A0A8S9HX13"/>
<feature type="coiled-coil region" evidence="1">
    <location>
        <begin position="45"/>
        <end position="72"/>
    </location>
</feature>